<evidence type="ECO:0000256" key="2">
    <source>
        <dbReference type="SAM" id="Phobius"/>
    </source>
</evidence>
<dbReference type="InterPro" id="IPR011055">
    <property type="entry name" value="Dup_hybrid_motif"/>
</dbReference>
<dbReference type="SUPFAM" id="SSF51261">
    <property type="entry name" value="Duplicated hybrid motif"/>
    <property type="match status" value="1"/>
</dbReference>
<evidence type="ECO:0000259" key="3">
    <source>
        <dbReference type="Pfam" id="PF01551"/>
    </source>
</evidence>
<dbReference type="eggNOG" id="COG0739">
    <property type="taxonomic scope" value="Bacteria"/>
</dbReference>
<feature type="compositionally biased region" description="Low complexity" evidence="1">
    <location>
        <begin position="84"/>
        <end position="106"/>
    </location>
</feature>
<organism evidence="4 5">
    <name type="scientific">Thermoanaerobacterium xylanolyticum (strain ATCC 49914 / DSM 7097 / LX-11)</name>
    <dbReference type="NCBI Taxonomy" id="858215"/>
    <lineage>
        <taxon>Bacteria</taxon>
        <taxon>Bacillati</taxon>
        <taxon>Bacillota</taxon>
        <taxon>Clostridia</taxon>
        <taxon>Thermoanaerobacterales</taxon>
        <taxon>Thermoanaerobacteraceae</taxon>
        <taxon>Thermoanaerobacterium</taxon>
    </lineage>
</organism>
<evidence type="ECO:0000256" key="1">
    <source>
        <dbReference type="SAM" id="MobiDB-lite"/>
    </source>
</evidence>
<dbReference type="Gene3D" id="2.70.70.10">
    <property type="entry name" value="Glucose Permease (Domain IIA)"/>
    <property type="match status" value="1"/>
</dbReference>
<dbReference type="Pfam" id="PF01551">
    <property type="entry name" value="Peptidase_M23"/>
    <property type="match status" value="1"/>
</dbReference>
<name>F6BKU9_THEXL</name>
<dbReference type="HOGENOM" id="CLU_029425_11_1_9"/>
<dbReference type="Proteomes" id="UP000007239">
    <property type="component" value="Chromosome"/>
</dbReference>
<dbReference type="AlphaFoldDB" id="F6BKU9"/>
<reference evidence="4" key="1">
    <citation type="submission" date="2011-05" db="EMBL/GenBank/DDBJ databases">
        <title>Complete sequence of Thermoanaerobacterium xylanolyticum LX-11.</title>
        <authorList>
            <consortium name="US DOE Joint Genome Institute"/>
            <person name="Lucas S."/>
            <person name="Han J."/>
            <person name="Lapidus A."/>
            <person name="Cheng J.-F."/>
            <person name="Goodwin L."/>
            <person name="Pitluck S."/>
            <person name="Peters L."/>
            <person name="Mikhailova N."/>
            <person name="Lu M."/>
            <person name="Han C."/>
            <person name="Tapia R."/>
            <person name="Land M."/>
            <person name="Hauser L."/>
            <person name="Kyrpides N."/>
            <person name="Ivanova N."/>
            <person name="Pagani I."/>
            <person name="Hemme C."/>
            <person name="Woyke T."/>
        </authorList>
    </citation>
    <scope>NUCLEOTIDE SEQUENCE</scope>
    <source>
        <strain evidence="4">LX-11</strain>
    </source>
</reference>
<keyword evidence="5" id="KW-1185">Reference proteome</keyword>
<keyword evidence="2" id="KW-0472">Membrane</keyword>
<feature type="compositionally biased region" description="Polar residues" evidence="1">
    <location>
        <begin position="48"/>
        <end position="67"/>
    </location>
</feature>
<accession>F6BKU9</accession>
<feature type="transmembrane region" description="Helical" evidence="2">
    <location>
        <begin position="16"/>
        <end position="35"/>
    </location>
</feature>
<dbReference type="PANTHER" id="PTHR21666:SF270">
    <property type="entry name" value="MUREIN HYDROLASE ACTIVATOR ENVC"/>
    <property type="match status" value="1"/>
</dbReference>
<proteinExistence type="predicted"/>
<dbReference type="PANTHER" id="PTHR21666">
    <property type="entry name" value="PEPTIDASE-RELATED"/>
    <property type="match status" value="1"/>
</dbReference>
<feature type="domain" description="M23ase beta-sheet core" evidence="3">
    <location>
        <begin position="168"/>
        <end position="265"/>
    </location>
</feature>
<evidence type="ECO:0000313" key="4">
    <source>
        <dbReference type="EMBL" id="AEF18182.1"/>
    </source>
</evidence>
<dbReference type="EMBL" id="CP002739">
    <property type="protein sequence ID" value="AEF18182.1"/>
    <property type="molecule type" value="Genomic_DNA"/>
</dbReference>
<dbReference type="InterPro" id="IPR050570">
    <property type="entry name" value="Cell_wall_metabolism_enzyme"/>
</dbReference>
<keyword evidence="2" id="KW-0812">Transmembrane</keyword>
<dbReference type="STRING" id="858215.Thexy_2175"/>
<dbReference type="CDD" id="cd12797">
    <property type="entry name" value="M23_peptidase"/>
    <property type="match status" value="1"/>
</dbReference>
<evidence type="ECO:0000313" key="5">
    <source>
        <dbReference type="Proteomes" id="UP000007239"/>
    </source>
</evidence>
<gene>
    <name evidence="4" type="ordered locus">Thexy_2175</name>
</gene>
<dbReference type="InterPro" id="IPR016047">
    <property type="entry name" value="M23ase_b-sheet_dom"/>
</dbReference>
<dbReference type="GO" id="GO:0004222">
    <property type="term" value="F:metalloendopeptidase activity"/>
    <property type="evidence" value="ECO:0007669"/>
    <property type="project" value="TreeGrafter"/>
</dbReference>
<dbReference type="KEGG" id="txy:Thexy_2175"/>
<protein>
    <submittedName>
        <fullName evidence="4">Peptidase M23</fullName>
    </submittedName>
</protein>
<dbReference type="RefSeq" id="WP_013788909.1">
    <property type="nucleotide sequence ID" value="NC_015555.1"/>
</dbReference>
<keyword evidence="2" id="KW-1133">Transmembrane helix</keyword>
<feature type="region of interest" description="Disordered" evidence="1">
    <location>
        <begin position="48"/>
        <end position="117"/>
    </location>
</feature>
<sequence length="271" mass="29740">MKINRDDLARFFDRKGFYLILFLCIVVVAVTAVYVTDNNLKKMAELSTTQNTVKTDSSTKNTVSEYPTTKNNSTTKEENKVKVENTNSTNVSSSSKTNVSNTASKTVENKPQSNNAVNTMSNITTASADTKSQSNATLSLIKPVNGDVIMEFAVTKLTYSKTLDEWTTHKGVDLKADLGTDVVAAMNGIVTKVYNDSRLGNTVEIKNGSYITRYSNLEDDVSVKVGQAVQQGSVIGKVGNTAKFEIAEDPHVHFELLKDGNYIDPMQYFSK</sequence>